<dbReference type="GO" id="GO:0016712">
    <property type="term" value="F:oxidoreductase activity, acting on paired donors, with incorporation or reduction of molecular oxygen, reduced flavin or flavoprotein as one donor, and incorporation of one atom of oxygen"/>
    <property type="evidence" value="ECO:0007669"/>
    <property type="project" value="InterPro"/>
</dbReference>
<proteinExistence type="inferred from homology"/>
<keyword evidence="5 9" id="KW-0560">Oxidoreductase</keyword>
<dbReference type="Gene3D" id="1.10.630.10">
    <property type="entry name" value="Cytochrome P450"/>
    <property type="match status" value="1"/>
</dbReference>
<feature type="binding site" description="axial binding residue" evidence="8">
    <location>
        <position position="468"/>
    </location>
    <ligand>
        <name>heme</name>
        <dbReference type="ChEBI" id="CHEBI:30413"/>
    </ligand>
    <ligandPart>
        <name>Fe</name>
        <dbReference type="ChEBI" id="CHEBI:18248"/>
    </ligandPart>
</feature>
<dbReference type="PANTHER" id="PTHR24287">
    <property type="entry name" value="P450, PUTATIVE (EUROFUNG)-RELATED"/>
    <property type="match status" value="1"/>
</dbReference>
<evidence type="ECO:0000256" key="6">
    <source>
        <dbReference type="ARBA" id="ARBA00023004"/>
    </source>
</evidence>
<evidence type="ECO:0000256" key="5">
    <source>
        <dbReference type="ARBA" id="ARBA00023002"/>
    </source>
</evidence>
<evidence type="ECO:0000256" key="9">
    <source>
        <dbReference type="RuleBase" id="RU000461"/>
    </source>
</evidence>
<name>A0A093V145_TALMA</name>
<evidence type="ECO:0000256" key="2">
    <source>
        <dbReference type="ARBA" id="ARBA00010617"/>
    </source>
</evidence>
<dbReference type="SUPFAM" id="SSF48264">
    <property type="entry name" value="Cytochrome P450"/>
    <property type="match status" value="1"/>
</dbReference>
<comment type="caution">
    <text evidence="10">The sequence shown here is derived from an EMBL/GenBank/DDBJ whole genome shotgun (WGS) entry which is preliminary data.</text>
</comment>
<comment type="cofactor">
    <cofactor evidence="1 8">
        <name>heme</name>
        <dbReference type="ChEBI" id="CHEBI:30413"/>
    </cofactor>
</comment>
<dbReference type="InterPro" id="IPR002974">
    <property type="entry name" value="Cyt_P450_E_CYP52_ascomycetes"/>
</dbReference>
<evidence type="ECO:0000256" key="7">
    <source>
        <dbReference type="ARBA" id="ARBA00023033"/>
    </source>
</evidence>
<reference key="1">
    <citation type="journal article" date="2014" name="PLoS Genet.">
        <title>Signature Gene Expression Reveals Novel Clues to the Molecular Mechanisms of Dimorphic Transition in Penicillium marneffei.</title>
        <authorList>
            <person name="Yang E."/>
            <person name="Wang G."/>
            <person name="Cai J."/>
            <person name="Woo P.C."/>
            <person name="Lau S.K."/>
            <person name="Yuen K.-Y."/>
            <person name="Chow W.-N."/>
            <person name="Lin X."/>
        </authorList>
    </citation>
    <scope>NUCLEOTIDE SEQUENCE [LARGE SCALE GENOMIC DNA]</scope>
    <source>
        <strain>PM1</strain>
    </source>
</reference>
<dbReference type="PRINTS" id="PR01239">
    <property type="entry name" value="EP450IICYP52"/>
</dbReference>
<dbReference type="InterPro" id="IPR036396">
    <property type="entry name" value="Cyt_P450_sf"/>
</dbReference>
<protein>
    <submittedName>
        <fullName evidence="10">Cytochrome P450</fullName>
    </submittedName>
</protein>
<accession>A0A093V145</accession>
<keyword evidence="6 8" id="KW-0408">Iron</keyword>
<dbReference type="Pfam" id="PF00067">
    <property type="entry name" value="p450"/>
    <property type="match status" value="1"/>
</dbReference>
<dbReference type="EMBL" id="JPOX01000021">
    <property type="protein sequence ID" value="KFX45890.1"/>
    <property type="molecule type" value="Genomic_DNA"/>
</dbReference>
<evidence type="ECO:0000256" key="4">
    <source>
        <dbReference type="ARBA" id="ARBA00022723"/>
    </source>
</evidence>
<dbReference type="GO" id="GO:0020037">
    <property type="term" value="F:heme binding"/>
    <property type="evidence" value="ECO:0007669"/>
    <property type="project" value="InterPro"/>
</dbReference>
<dbReference type="eggNOG" id="KOG0157">
    <property type="taxonomic scope" value="Eukaryota"/>
</dbReference>
<evidence type="ECO:0000313" key="10">
    <source>
        <dbReference type="EMBL" id="KFX45890.1"/>
    </source>
</evidence>
<evidence type="ECO:0000256" key="3">
    <source>
        <dbReference type="ARBA" id="ARBA00022617"/>
    </source>
</evidence>
<dbReference type="PRINTS" id="PR00385">
    <property type="entry name" value="P450"/>
</dbReference>
<dbReference type="HOGENOM" id="CLU_001570_27_0_1"/>
<organism evidence="10">
    <name type="scientific">Talaromyces marneffei PM1</name>
    <dbReference type="NCBI Taxonomy" id="1077442"/>
    <lineage>
        <taxon>Eukaryota</taxon>
        <taxon>Fungi</taxon>
        <taxon>Dikarya</taxon>
        <taxon>Ascomycota</taxon>
        <taxon>Pezizomycotina</taxon>
        <taxon>Eurotiomycetes</taxon>
        <taxon>Eurotiomycetidae</taxon>
        <taxon>Eurotiales</taxon>
        <taxon>Trichocomaceae</taxon>
        <taxon>Talaromyces</taxon>
        <taxon>Talaromyces sect. Talaromyces</taxon>
    </lineage>
</organism>
<keyword evidence="4 8" id="KW-0479">Metal-binding</keyword>
<dbReference type="CDD" id="cd11063">
    <property type="entry name" value="CYP52"/>
    <property type="match status" value="1"/>
</dbReference>
<comment type="similarity">
    <text evidence="2 9">Belongs to the cytochrome P450 family.</text>
</comment>
<keyword evidence="7 9" id="KW-0503">Monooxygenase</keyword>
<gene>
    <name evidence="10" type="ORF">GQ26_0210900</name>
</gene>
<evidence type="ECO:0000256" key="8">
    <source>
        <dbReference type="PIRSR" id="PIRSR602402-1"/>
    </source>
</evidence>
<dbReference type="PANTHER" id="PTHR24287:SF18">
    <property type="entry name" value="CYTOCHROME P450 MONOOXYGENASE APDE-RELATED"/>
    <property type="match status" value="1"/>
</dbReference>
<evidence type="ECO:0000256" key="1">
    <source>
        <dbReference type="ARBA" id="ARBA00001971"/>
    </source>
</evidence>
<dbReference type="InterPro" id="IPR017972">
    <property type="entry name" value="Cyt_P450_CS"/>
</dbReference>
<dbReference type="InterPro" id="IPR001128">
    <property type="entry name" value="Cyt_P450"/>
</dbReference>
<sequence>MAIPPWQLILGFIATSITYSILSSIYNNIQNRRKAATRGCQPPKKNPAGFLGLGYGNFKTILQYSRQHKALDLINKLIRENGNTYEDVVLGTKALVTAEPENIKAMLATQFNDFGLGMRRQIFGPFLGDGIFTLDGAGWSHSRAMLRPQFSREQVADVGMLGSHVDQLISQLPADGTPFDIQEYFFKMTLDTATEFLFGESTNCLLEKSEKKSSALSTIGGEEGFANAFNKSQDYVVERSRAQNLYWLVTSAESRRNCKLVHDVVDYYVDAALARYNHTGGDQEKFIDSANPDRYVFLDAMIRETRDRRALRDQMLNILLAGRDTTASLLSSSFYYLARHPAVWQRLREEILSIFPPSEPADSITIARLREVRYLKHFLNEVLRLLPPVPVNGRFATVDTTLPVGGGPDGKSPVFVPKGLKVQYQVTVMHRRKDLWGPDAEEFRPERWEENGRHGWEYLPFNGGPRICLGQQYALTEASYVLVRLLQRFDHVTNAQPEVPSPCMKLALTAYHARGVKEFIMISFTFTSVNLYASTYCITISFSNDYIYLHNPVITYSVAADRYETTFPNVSAMPQIPLLKHSNCTICE</sequence>
<dbReference type="AlphaFoldDB" id="A0A093V145"/>
<keyword evidence="3 8" id="KW-0349">Heme</keyword>
<reference evidence="10" key="2">
    <citation type="journal article" date="2014" name="PLoS Genet.">
        <title>Signature gene expression reveals novel clues to the molecular mechanisms of dimorphic transition in Penicillium marneffei.</title>
        <authorList>
            <person name="Yang E."/>
            <person name="Wang G."/>
            <person name="Cai J."/>
            <person name="Woo P.C."/>
            <person name="Lau S.K."/>
            <person name="Yuen K.-Y."/>
            <person name="Chow W.-N."/>
            <person name="Lin X."/>
        </authorList>
    </citation>
    <scope>NUCLEOTIDE SEQUENCE</scope>
    <source>
        <strain evidence="10">PM1</strain>
    </source>
</reference>
<dbReference type="PROSITE" id="PS00086">
    <property type="entry name" value="CYTOCHROME_P450"/>
    <property type="match status" value="1"/>
</dbReference>
<dbReference type="GO" id="GO:0005506">
    <property type="term" value="F:iron ion binding"/>
    <property type="evidence" value="ECO:0007669"/>
    <property type="project" value="InterPro"/>
</dbReference>
<dbReference type="PRINTS" id="PR00464">
    <property type="entry name" value="EP450II"/>
</dbReference>
<dbReference type="InterPro" id="IPR047146">
    <property type="entry name" value="Cyt_P450_E_CYP52_fungi"/>
</dbReference>
<dbReference type="InterPro" id="IPR002402">
    <property type="entry name" value="Cyt_P450_E_grp-II"/>
</dbReference>